<name>A0AAN8JTW9_PATCE</name>
<dbReference type="InterPro" id="IPR001734">
    <property type="entry name" value="Na/solute_symporter"/>
</dbReference>
<dbReference type="EMBL" id="JAZGQO010000006">
    <property type="protein sequence ID" value="KAK6185237.1"/>
    <property type="molecule type" value="Genomic_DNA"/>
</dbReference>
<feature type="transmembrane region" description="Helical" evidence="12">
    <location>
        <begin position="441"/>
        <end position="464"/>
    </location>
</feature>
<dbReference type="PANTHER" id="PTHR42985">
    <property type="entry name" value="SODIUM-COUPLED MONOCARBOXYLATE TRANSPORTER"/>
    <property type="match status" value="1"/>
</dbReference>
<evidence type="ECO:0000256" key="2">
    <source>
        <dbReference type="ARBA" id="ARBA00006434"/>
    </source>
</evidence>
<evidence type="ECO:0000256" key="3">
    <source>
        <dbReference type="ARBA" id="ARBA00022448"/>
    </source>
</evidence>
<feature type="transmembrane region" description="Helical" evidence="12">
    <location>
        <begin position="192"/>
        <end position="218"/>
    </location>
</feature>
<evidence type="ECO:0000256" key="5">
    <source>
        <dbReference type="ARBA" id="ARBA00022692"/>
    </source>
</evidence>
<dbReference type="PROSITE" id="PS50283">
    <property type="entry name" value="NA_SOLUT_SYMP_3"/>
    <property type="match status" value="1"/>
</dbReference>
<feature type="transmembrane region" description="Helical" evidence="12">
    <location>
        <begin position="84"/>
        <end position="107"/>
    </location>
</feature>
<keyword evidence="14" id="KW-1185">Reference proteome</keyword>
<keyword evidence="3" id="KW-0813">Transport</keyword>
<feature type="transmembrane region" description="Helical" evidence="12">
    <location>
        <begin position="278"/>
        <end position="303"/>
    </location>
</feature>
<evidence type="ECO:0000256" key="6">
    <source>
        <dbReference type="ARBA" id="ARBA00022989"/>
    </source>
</evidence>
<comment type="subcellular location">
    <subcellularLocation>
        <location evidence="1">Cell membrane</location>
        <topology evidence="1">Multi-pass membrane protein</topology>
    </subcellularLocation>
</comment>
<dbReference type="Proteomes" id="UP001347796">
    <property type="component" value="Unassembled WGS sequence"/>
</dbReference>
<keyword evidence="7" id="KW-0915">Sodium</keyword>
<evidence type="ECO:0000313" key="14">
    <source>
        <dbReference type="Proteomes" id="UP001347796"/>
    </source>
</evidence>
<feature type="transmembrane region" description="Helical" evidence="12">
    <location>
        <begin position="382"/>
        <end position="402"/>
    </location>
</feature>
<feature type="transmembrane region" description="Helical" evidence="12">
    <location>
        <begin position="51"/>
        <end position="72"/>
    </location>
</feature>
<keyword evidence="8" id="KW-0406">Ion transport</keyword>
<keyword evidence="10" id="KW-0739">Sodium transport</keyword>
<evidence type="ECO:0000256" key="12">
    <source>
        <dbReference type="SAM" id="Phobius"/>
    </source>
</evidence>
<organism evidence="13 14">
    <name type="scientific">Patella caerulea</name>
    <name type="common">Rayed Mediterranean limpet</name>
    <dbReference type="NCBI Taxonomy" id="87958"/>
    <lineage>
        <taxon>Eukaryota</taxon>
        <taxon>Metazoa</taxon>
        <taxon>Spiralia</taxon>
        <taxon>Lophotrochozoa</taxon>
        <taxon>Mollusca</taxon>
        <taxon>Gastropoda</taxon>
        <taxon>Patellogastropoda</taxon>
        <taxon>Patelloidea</taxon>
        <taxon>Patellidae</taxon>
        <taxon>Patella</taxon>
    </lineage>
</organism>
<evidence type="ECO:0000256" key="7">
    <source>
        <dbReference type="ARBA" id="ARBA00023053"/>
    </source>
</evidence>
<dbReference type="GO" id="GO:0006814">
    <property type="term" value="P:sodium ion transport"/>
    <property type="evidence" value="ECO:0007669"/>
    <property type="project" value="UniProtKB-KW"/>
</dbReference>
<evidence type="ECO:0000256" key="10">
    <source>
        <dbReference type="ARBA" id="ARBA00023201"/>
    </source>
</evidence>
<dbReference type="Gene3D" id="1.20.1730.10">
    <property type="entry name" value="Sodium/glucose cotransporter"/>
    <property type="match status" value="1"/>
</dbReference>
<dbReference type="InterPro" id="IPR038377">
    <property type="entry name" value="Na/Glc_symporter_sf"/>
</dbReference>
<dbReference type="NCBIfam" id="TIGR00813">
    <property type="entry name" value="sss"/>
    <property type="match status" value="1"/>
</dbReference>
<evidence type="ECO:0000256" key="11">
    <source>
        <dbReference type="RuleBase" id="RU362091"/>
    </source>
</evidence>
<dbReference type="GO" id="GO:0005886">
    <property type="term" value="C:plasma membrane"/>
    <property type="evidence" value="ECO:0007669"/>
    <property type="project" value="UniProtKB-SubCell"/>
</dbReference>
<keyword evidence="5 12" id="KW-0812">Transmembrane</keyword>
<evidence type="ECO:0000256" key="9">
    <source>
        <dbReference type="ARBA" id="ARBA00023136"/>
    </source>
</evidence>
<sequence>MSDVRSFELWDFMIFALLLLISAVIGIYYALEARGKDTTGEFLMASRSLGVIPVSVSMIVCFTSAILILGLPAEIYTGGTEYCLFVLGLILAIIMTSIFFVPLLYPLKLTSSFEYLQYRFNSKAAKLTGTCIMIIQQILYMGVASYAPSTALEAVTGFPVWATIITVGLVATFYTSLGGMKAVIWTDVFQSSIMLAGLLAIVIQGSIVVGGMTEVWNINDAWGRIDFFDFNPDPTQRHSFWSLVVGGTIGWTSTYGVNQASVQRYCALPTLRKAKISVMLNVIGVVILLTLTSLTGIVVFAYYAQKGCDPLSAGYVSNSNQLIPYFVMEVLGYPGLPGLFISCLFSGALSTMSSCLNALAAVTWEDFLKPHFDYLNERKKTYVTKLLVLLYGGAGIGMAFMAKNLGGTVLQASLSFTGAASGPLLGMFCLGAFFKWANWIGVVVGAILGLIFPLWISIGAYSVISRPGHLLFPTNSCSIANITLTTAMTPISTIVEATTQGYEEPTGILKLYTVSYLWYPAIGASTVVVVGLILSLITAPYIEKQEVDPKYLIPLFDRLFCCLPESIRKPFRCGTEYRDPEEILAELNVEFTIEPPSEGTEKIPSTIQNGEKNGYFVNDIPEKYGLNNPGFHSDDKIKNHLTTHM</sequence>
<dbReference type="Pfam" id="PF00474">
    <property type="entry name" value="SSF"/>
    <property type="match status" value="1"/>
</dbReference>
<feature type="transmembrane region" description="Helical" evidence="12">
    <location>
        <begin position="414"/>
        <end position="434"/>
    </location>
</feature>
<keyword evidence="9 12" id="KW-0472">Membrane</keyword>
<comment type="similarity">
    <text evidence="2 11">Belongs to the sodium:solute symporter (SSF) (TC 2.A.21) family.</text>
</comment>
<gene>
    <name evidence="13" type="ORF">SNE40_007511</name>
</gene>
<reference evidence="13 14" key="1">
    <citation type="submission" date="2024-01" db="EMBL/GenBank/DDBJ databases">
        <title>The genome of the rayed Mediterranean limpet Patella caerulea (Linnaeus, 1758).</title>
        <authorList>
            <person name="Anh-Thu Weber A."/>
            <person name="Halstead-Nussloch G."/>
        </authorList>
    </citation>
    <scope>NUCLEOTIDE SEQUENCE [LARGE SCALE GENOMIC DNA]</scope>
    <source>
        <strain evidence="13">AATW-2023a</strain>
        <tissue evidence="13">Whole specimen</tissue>
    </source>
</reference>
<feature type="transmembrane region" description="Helical" evidence="12">
    <location>
        <begin position="158"/>
        <end position="180"/>
    </location>
</feature>
<feature type="transmembrane region" description="Helical" evidence="12">
    <location>
        <begin position="12"/>
        <end position="31"/>
    </location>
</feature>
<dbReference type="InterPro" id="IPR051163">
    <property type="entry name" value="Sodium:Solute_Symporter_SSF"/>
</dbReference>
<evidence type="ECO:0000313" key="13">
    <source>
        <dbReference type="EMBL" id="KAK6185237.1"/>
    </source>
</evidence>
<feature type="transmembrane region" description="Helical" evidence="12">
    <location>
        <begin position="127"/>
        <end position="146"/>
    </location>
</feature>
<dbReference type="CDD" id="cd11492">
    <property type="entry name" value="SLC5sbd_NIS-SMVT"/>
    <property type="match status" value="1"/>
</dbReference>
<protein>
    <recommendedName>
        <fullName evidence="15">Sodium-coupled monocarboxylate transporter 1</fullName>
    </recommendedName>
</protein>
<proteinExistence type="inferred from homology"/>
<dbReference type="AlphaFoldDB" id="A0AAN8JTW9"/>
<dbReference type="PANTHER" id="PTHR42985:SF40">
    <property type="entry name" value="LD47995P-RELATED"/>
    <property type="match status" value="1"/>
</dbReference>
<comment type="caution">
    <text evidence="13">The sequence shown here is derived from an EMBL/GenBank/DDBJ whole genome shotgun (WGS) entry which is preliminary data.</text>
</comment>
<dbReference type="GO" id="GO:0015293">
    <property type="term" value="F:symporter activity"/>
    <property type="evidence" value="ECO:0007669"/>
    <property type="project" value="TreeGrafter"/>
</dbReference>
<evidence type="ECO:0000256" key="4">
    <source>
        <dbReference type="ARBA" id="ARBA00022475"/>
    </source>
</evidence>
<feature type="transmembrane region" description="Helical" evidence="12">
    <location>
        <begin position="517"/>
        <end position="542"/>
    </location>
</feature>
<evidence type="ECO:0008006" key="15">
    <source>
        <dbReference type="Google" id="ProtNLM"/>
    </source>
</evidence>
<evidence type="ECO:0000256" key="8">
    <source>
        <dbReference type="ARBA" id="ARBA00023065"/>
    </source>
</evidence>
<accession>A0AAN8JTW9</accession>
<keyword evidence="6 12" id="KW-1133">Transmembrane helix</keyword>
<keyword evidence="4" id="KW-1003">Cell membrane</keyword>
<evidence type="ECO:0000256" key="1">
    <source>
        <dbReference type="ARBA" id="ARBA00004651"/>
    </source>
</evidence>